<dbReference type="GO" id="GO:0042256">
    <property type="term" value="P:cytosolic ribosome assembly"/>
    <property type="evidence" value="ECO:0007669"/>
    <property type="project" value="InterPro"/>
</dbReference>
<dbReference type="EMBL" id="RXGA01000003">
    <property type="protein sequence ID" value="RWX72826.1"/>
    <property type="molecule type" value="Genomic_DNA"/>
</dbReference>
<evidence type="ECO:0000256" key="2">
    <source>
        <dbReference type="ARBA" id="ARBA00022917"/>
    </source>
</evidence>
<dbReference type="AlphaFoldDB" id="A0A3S3VBI4"/>
<dbReference type="PIRSF" id="PIRSF006413">
    <property type="entry name" value="IF-6"/>
    <property type="match status" value="1"/>
</dbReference>
<dbReference type="GO" id="GO:0003743">
    <property type="term" value="F:translation initiation factor activity"/>
    <property type="evidence" value="ECO:0007669"/>
    <property type="project" value="UniProtKB-UniRule"/>
</dbReference>
<dbReference type="Pfam" id="PF01912">
    <property type="entry name" value="eIF-6"/>
    <property type="match status" value="1"/>
</dbReference>
<evidence type="ECO:0000256" key="3">
    <source>
        <dbReference type="HAMAP-Rule" id="MF_00032"/>
    </source>
</evidence>
<comment type="caution">
    <text evidence="4">The sequence shown here is derived from an EMBL/GenBank/DDBJ whole genome shotgun (WGS) entry which is preliminary data.</text>
</comment>
<reference evidence="4 5" key="1">
    <citation type="submission" date="2018-12" db="EMBL/GenBank/DDBJ databases">
        <title>The complete genome of the methanogenic archaea of the candidate phylum Verstraetearchaeota, obtained from the metagenome of underground thermal water.</title>
        <authorList>
            <person name="Kadnikov V.V."/>
            <person name="Mardanov A.V."/>
            <person name="Beletsky A.V."/>
            <person name="Karnachuk O.V."/>
            <person name="Ravin N.V."/>
        </authorList>
    </citation>
    <scope>NUCLEOTIDE SEQUENCE [LARGE SCALE GENOMIC DNA]</scope>
    <source>
        <strain evidence="4">Ch88</strain>
    </source>
</reference>
<dbReference type="Gene3D" id="3.75.10.10">
    <property type="entry name" value="L-arginine/glycine Amidinotransferase, Chain A"/>
    <property type="match status" value="1"/>
</dbReference>
<dbReference type="HAMAP" id="MF_00032">
    <property type="entry name" value="eIF_6"/>
    <property type="match status" value="1"/>
</dbReference>
<name>A0A3S3VBI4_METS7</name>
<proteinExistence type="inferred from homology"/>
<dbReference type="InterPro" id="IPR002769">
    <property type="entry name" value="eIF6"/>
</dbReference>
<dbReference type="SMART" id="SM00654">
    <property type="entry name" value="eIF6"/>
    <property type="match status" value="1"/>
</dbReference>
<evidence type="ECO:0000313" key="4">
    <source>
        <dbReference type="EMBL" id="RWX72826.1"/>
    </source>
</evidence>
<evidence type="ECO:0000256" key="1">
    <source>
        <dbReference type="ARBA" id="ARBA00022540"/>
    </source>
</evidence>
<comment type="similarity">
    <text evidence="3">Belongs to the eIF-6 family.</text>
</comment>
<dbReference type="Proteomes" id="UP000288215">
    <property type="component" value="Unassembled WGS sequence"/>
</dbReference>
<dbReference type="PANTHER" id="PTHR10784">
    <property type="entry name" value="TRANSLATION INITIATION FACTOR 6"/>
    <property type="match status" value="1"/>
</dbReference>
<protein>
    <recommendedName>
        <fullName evidence="3">Translation initiation factor 6</fullName>
        <shortName evidence="3">aIF-6</shortName>
    </recommendedName>
</protein>
<comment type="function">
    <text evidence="3">Binds to the 50S ribosomal subunit and prevents its association with the 30S ribosomal subunit to form the 70S initiation complex.</text>
</comment>
<dbReference type="SUPFAM" id="SSF55909">
    <property type="entry name" value="Pentein"/>
    <property type="match status" value="1"/>
</dbReference>
<dbReference type="NCBIfam" id="TIGR00323">
    <property type="entry name" value="eIF-6"/>
    <property type="match status" value="1"/>
</dbReference>
<keyword evidence="2 3" id="KW-0648">Protein biosynthesis</keyword>
<sequence length="223" mass="23405">MSISRLSLYGNPNIGAFTFCTDSFLLVPPDMPEGTLKEFSETLGVPAYRTTVSGSVLLGIFTIGNSRGIILPGTATETEVKQIEQMASVPVAVYEGKVNALGNMVLLGERAAMVGRGADRRLVELIKSHLGVEVYEGSIAGINMPGVCAVANRKGIVSHPLTSEAELNNLSKIFNIPVDVSTVNCGSPYLRVGITANSYGAVVGQETTGPEMARIESSLGLTG</sequence>
<evidence type="ECO:0000313" key="5">
    <source>
        <dbReference type="Proteomes" id="UP000288215"/>
    </source>
</evidence>
<keyword evidence="1 3" id="KW-0396">Initiation factor</keyword>
<gene>
    <name evidence="3" type="primary">eif6</name>
    <name evidence="4" type="ORF">Metus_0800</name>
</gene>
<organism evidence="4 5">
    <name type="scientific">Methanosuratincola subterraneus</name>
    <dbReference type="NCBI Taxonomy" id="2593994"/>
    <lineage>
        <taxon>Archaea</taxon>
        <taxon>Thermoproteota</taxon>
        <taxon>Methanosuratincolia</taxon>
        <taxon>Candidatus Methanomethylicales</taxon>
        <taxon>Candidatus Methanomethylicaceae</taxon>
        <taxon>Candidatus Methanosuratincola (ex Vanwonterghem et al. 2016)</taxon>
    </lineage>
</organism>
<accession>A0A3S3VBI4</accession>
<dbReference type="GO" id="GO:0043022">
    <property type="term" value="F:ribosome binding"/>
    <property type="evidence" value="ECO:0007669"/>
    <property type="project" value="InterPro"/>
</dbReference>